<gene>
    <name evidence="1" type="ORF">H671_4g13095</name>
</gene>
<proteinExistence type="predicted"/>
<evidence type="ECO:0000313" key="1">
    <source>
        <dbReference type="EMBL" id="ERE74872.1"/>
    </source>
</evidence>
<accession>A0A061I5U4</accession>
<dbReference type="AlphaFoldDB" id="A0A061I5U4"/>
<dbReference type="EMBL" id="KE675696">
    <property type="protein sequence ID" value="ERE74872.1"/>
    <property type="molecule type" value="Genomic_DNA"/>
</dbReference>
<evidence type="ECO:0000313" key="2">
    <source>
        <dbReference type="Proteomes" id="UP000030759"/>
    </source>
</evidence>
<protein>
    <submittedName>
        <fullName evidence="1">Uncharacterized protein</fullName>
    </submittedName>
</protein>
<reference evidence="2" key="1">
    <citation type="journal article" date="2013" name="Nat. Biotechnol.">
        <title>Chinese hamster genome sequenced from sorted chromosomes.</title>
        <authorList>
            <person name="Brinkrolf K."/>
            <person name="Rupp O."/>
            <person name="Laux H."/>
            <person name="Kollin F."/>
            <person name="Ernst W."/>
            <person name="Linke B."/>
            <person name="Kofler R."/>
            <person name="Romand S."/>
            <person name="Hesse F."/>
            <person name="Budach W.E."/>
            <person name="Galosy S."/>
            <person name="Muller D."/>
            <person name="Noll T."/>
            <person name="Wienberg J."/>
            <person name="Jostock T."/>
            <person name="Leonard M."/>
            <person name="Grillari J."/>
            <person name="Tauch A."/>
            <person name="Goesmann A."/>
            <person name="Helk B."/>
            <person name="Mott J.E."/>
            <person name="Puhler A."/>
            <person name="Borth N."/>
        </authorList>
    </citation>
    <scope>NUCLEOTIDE SEQUENCE [LARGE SCALE GENOMIC DNA]</scope>
    <source>
        <strain evidence="2">17A/GY</strain>
    </source>
</reference>
<sequence>VRLVQQAPLAYLEVDHRVILENWALRDPLDLRVPRDIMVHMGLQEQLETLVPLVSEVPLGKMGSVGKRVHQEVQEKEGLLENQYVNCQD</sequence>
<organism evidence="1 2">
    <name type="scientific">Cricetulus griseus</name>
    <name type="common">Chinese hamster</name>
    <name type="synonym">Cricetulus barabensis griseus</name>
    <dbReference type="NCBI Taxonomy" id="10029"/>
    <lineage>
        <taxon>Eukaryota</taxon>
        <taxon>Metazoa</taxon>
        <taxon>Chordata</taxon>
        <taxon>Craniata</taxon>
        <taxon>Vertebrata</taxon>
        <taxon>Euteleostomi</taxon>
        <taxon>Mammalia</taxon>
        <taxon>Eutheria</taxon>
        <taxon>Euarchontoglires</taxon>
        <taxon>Glires</taxon>
        <taxon>Rodentia</taxon>
        <taxon>Myomorpha</taxon>
        <taxon>Muroidea</taxon>
        <taxon>Cricetidae</taxon>
        <taxon>Cricetinae</taxon>
        <taxon>Cricetulus</taxon>
    </lineage>
</organism>
<dbReference type="Proteomes" id="UP000030759">
    <property type="component" value="Unassembled WGS sequence"/>
</dbReference>
<name>A0A061I5U4_CRIGR</name>
<feature type="non-terminal residue" evidence="1">
    <location>
        <position position="1"/>
    </location>
</feature>